<name>A0A2A4FSW4_9SPHN</name>
<keyword evidence="5 7" id="KW-0472">Membrane</keyword>
<dbReference type="GO" id="GO:0016020">
    <property type="term" value="C:membrane"/>
    <property type="evidence" value="ECO:0007669"/>
    <property type="project" value="UniProtKB-SubCell"/>
</dbReference>
<feature type="transmembrane region" description="Helical" evidence="7">
    <location>
        <begin position="243"/>
        <end position="261"/>
    </location>
</feature>
<dbReference type="PANTHER" id="PTHR23505">
    <property type="entry name" value="SPINSTER"/>
    <property type="match status" value="1"/>
</dbReference>
<evidence type="ECO:0000256" key="1">
    <source>
        <dbReference type="ARBA" id="ARBA00004141"/>
    </source>
</evidence>
<reference evidence="9 10" key="1">
    <citation type="submission" date="2017-09" db="EMBL/GenBank/DDBJ databases">
        <title>The Catabolism of 3,6-Dichlorosalicylic acid is Initiated by the Cytochrome P450 Monooxygenase DsmABC in Rhizorhabdus dicambivorans Ndbn-20.</title>
        <authorList>
            <person name="Na L."/>
        </authorList>
    </citation>
    <scope>NUCLEOTIDE SEQUENCE [LARGE SCALE GENOMIC DNA]</scope>
    <source>
        <strain evidence="9 10">Ndbn-20m</strain>
    </source>
</reference>
<dbReference type="InterPro" id="IPR020846">
    <property type="entry name" value="MFS_dom"/>
</dbReference>
<dbReference type="EMBL" id="NWUF01000026">
    <property type="protein sequence ID" value="PCE40538.1"/>
    <property type="molecule type" value="Genomic_DNA"/>
</dbReference>
<evidence type="ECO:0000256" key="2">
    <source>
        <dbReference type="ARBA" id="ARBA00022448"/>
    </source>
</evidence>
<keyword evidence="4 7" id="KW-1133">Transmembrane helix</keyword>
<evidence type="ECO:0000313" key="10">
    <source>
        <dbReference type="Proteomes" id="UP000218934"/>
    </source>
</evidence>
<dbReference type="InterPro" id="IPR011701">
    <property type="entry name" value="MFS"/>
</dbReference>
<feature type="domain" description="Major facilitator superfamily (MFS) profile" evidence="8">
    <location>
        <begin position="37"/>
        <end position="437"/>
    </location>
</feature>
<dbReference type="PROSITE" id="PS50850">
    <property type="entry name" value="MFS"/>
    <property type="match status" value="1"/>
</dbReference>
<dbReference type="InterPro" id="IPR036259">
    <property type="entry name" value="MFS_trans_sf"/>
</dbReference>
<accession>A0A2A4FSW4</accession>
<feature type="transmembrane region" description="Helical" evidence="7">
    <location>
        <begin position="163"/>
        <end position="185"/>
    </location>
</feature>
<feature type="transmembrane region" description="Helical" evidence="7">
    <location>
        <begin position="314"/>
        <end position="334"/>
    </location>
</feature>
<feature type="region of interest" description="Disordered" evidence="6">
    <location>
        <begin position="1"/>
        <end position="28"/>
    </location>
</feature>
<comment type="caution">
    <text evidence="9">The sequence shown here is derived from an EMBL/GenBank/DDBJ whole genome shotgun (WGS) entry which is preliminary data.</text>
</comment>
<dbReference type="OrthoDB" id="7442224at2"/>
<dbReference type="InterPro" id="IPR044770">
    <property type="entry name" value="MFS_spinster-like"/>
</dbReference>
<feature type="transmembrane region" description="Helical" evidence="7">
    <location>
        <begin position="73"/>
        <end position="92"/>
    </location>
</feature>
<dbReference type="Proteomes" id="UP000218934">
    <property type="component" value="Unassembled WGS sequence"/>
</dbReference>
<keyword evidence="10" id="KW-1185">Reference proteome</keyword>
<evidence type="ECO:0000259" key="8">
    <source>
        <dbReference type="PROSITE" id="PS50850"/>
    </source>
</evidence>
<evidence type="ECO:0000256" key="7">
    <source>
        <dbReference type="SAM" id="Phobius"/>
    </source>
</evidence>
<evidence type="ECO:0000256" key="3">
    <source>
        <dbReference type="ARBA" id="ARBA00022692"/>
    </source>
</evidence>
<evidence type="ECO:0000256" key="6">
    <source>
        <dbReference type="SAM" id="MobiDB-lite"/>
    </source>
</evidence>
<dbReference type="PANTHER" id="PTHR23505:SF79">
    <property type="entry name" value="PROTEIN SPINSTER"/>
    <property type="match status" value="1"/>
</dbReference>
<evidence type="ECO:0000256" key="4">
    <source>
        <dbReference type="ARBA" id="ARBA00022989"/>
    </source>
</evidence>
<protein>
    <submittedName>
        <fullName evidence="9">MFS transporter</fullName>
    </submittedName>
</protein>
<dbReference type="Gene3D" id="1.20.1250.20">
    <property type="entry name" value="MFS general substrate transporter like domains"/>
    <property type="match status" value="2"/>
</dbReference>
<evidence type="ECO:0000313" key="9">
    <source>
        <dbReference type="EMBL" id="PCE40538.1"/>
    </source>
</evidence>
<dbReference type="CDD" id="cd17328">
    <property type="entry name" value="MFS_spinster_like"/>
    <property type="match status" value="1"/>
</dbReference>
<feature type="transmembrane region" description="Helical" evidence="7">
    <location>
        <begin position="281"/>
        <end position="302"/>
    </location>
</feature>
<feature type="transmembrane region" description="Helical" evidence="7">
    <location>
        <begin position="191"/>
        <end position="213"/>
    </location>
</feature>
<feature type="transmembrane region" description="Helical" evidence="7">
    <location>
        <begin position="340"/>
        <end position="362"/>
    </location>
</feature>
<dbReference type="AlphaFoldDB" id="A0A2A4FSW4"/>
<dbReference type="GO" id="GO:0022857">
    <property type="term" value="F:transmembrane transporter activity"/>
    <property type="evidence" value="ECO:0007669"/>
    <property type="project" value="InterPro"/>
</dbReference>
<evidence type="ECO:0000256" key="5">
    <source>
        <dbReference type="ARBA" id="ARBA00023136"/>
    </source>
</evidence>
<feature type="transmembrane region" description="Helical" evidence="7">
    <location>
        <begin position="129"/>
        <end position="151"/>
    </location>
</feature>
<dbReference type="Pfam" id="PF07690">
    <property type="entry name" value="MFS_1"/>
    <property type="match status" value="1"/>
</dbReference>
<dbReference type="RefSeq" id="WP_083216037.1">
    <property type="nucleotide sequence ID" value="NZ_NWUF01000026.1"/>
</dbReference>
<keyword evidence="2" id="KW-0813">Transport</keyword>
<organism evidence="9 10">
    <name type="scientific">Rhizorhabdus dicambivorans</name>
    <dbReference type="NCBI Taxonomy" id="1850238"/>
    <lineage>
        <taxon>Bacteria</taxon>
        <taxon>Pseudomonadati</taxon>
        <taxon>Pseudomonadota</taxon>
        <taxon>Alphaproteobacteria</taxon>
        <taxon>Sphingomonadales</taxon>
        <taxon>Sphingomonadaceae</taxon>
        <taxon>Rhizorhabdus</taxon>
    </lineage>
</organism>
<dbReference type="KEGG" id="rdi:CMV14_07435"/>
<gene>
    <name evidence="9" type="ORF">COO09_19630</name>
</gene>
<keyword evidence="3 7" id="KW-0812">Transmembrane</keyword>
<feature type="transmembrane region" description="Helical" evidence="7">
    <location>
        <begin position="410"/>
        <end position="432"/>
    </location>
</feature>
<feature type="transmembrane region" description="Helical" evidence="7">
    <location>
        <begin position="104"/>
        <end position="123"/>
    </location>
</feature>
<comment type="subcellular location">
    <subcellularLocation>
        <location evidence="1">Membrane</location>
        <topology evidence="1">Multi-pass membrane protein</topology>
    </subcellularLocation>
</comment>
<feature type="transmembrane region" description="Helical" evidence="7">
    <location>
        <begin position="33"/>
        <end position="50"/>
    </location>
</feature>
<dbReference type="SUPFAM" id="SSF103473">
    <property type="entry name" value="MFS general substrate transporter"/>
    <property type="match status" value="1"/>
</dbReference>
<proteinExistence type="predicted"/>
<feature type="transmembrane region" description="Helical" evidence="7">
    <location>
        <begin position="374"/>
        <end position="398"/>
    </location>
</feature>
<sequence>MPDERHLRRRSEHPMSEYGRTDQHRRESPADAYPKYTLILLTLCYAFSIVDKQLLVIVQESVKRDFQLSDTQLGLLTGFAFSALYAAASIPLARIADRSGRRNVIAVTTVVWSLLTTAAGVVTNVTQLFLVRMGVAVGEAGCSPAATALIADHFPEEQRTTALSFYWMVGAGIGVLVAFIGGGLINEMYGWRYAFLLLGAPGVVLALAVGLTLREPARARKSSGETDYRFVDCMRFLAVEPTLRLLLIAGTLSYFAASGALNWSVSLLSRSFAVPTSSSGLFLALSYGIGGTVASLAIGRLADRLGARDRRWQIWLLAIDMLVMGLLMAGAYLATTPATALILLAPVLALASVFVGIVFSLVSTLTPVNMRATISSIFISTFNLGGLGLGGAIVGMLSDHLAPAWGNDSLRIALLMAMPAVSLMAALIYFLTSFTVSGEIPKVANADSPTTSEASAHA</sequence>